<proteinExistence type="predicted"/>
<reference evidence="2" key="1">
    <citation type="submission" date="2016-11" db="UniProtKB">
        <authorList>
            <consortium name="WormBaseParasite"/>
        </authorList>
    </citation>
    <scope>IDENTIFICATION</scope>
</reference>
<name>A0A1I8BMQ4_MELHA</name>
<accession>A0A1I8BMQ4</accession>
<dbReference type="AlphaFoldDB" id="A0A1I8BMQ4"/>
<dbReference type="Proteomes" id="UP000095281">
    <property type="component" value="Unplaced"/>
</dbReference>
<evidence type="ECO:0000313" key="2">
    <source>
        <dbReference type="WBParaSite" id="MhA1_Contig309.frz3.gene66"/>
    </source>
</evidence>
<keyword evidence="1" id="KW-1185">Reference proteome</keyword>
<evidence type="ECO:0000313" key="1">
    <source>
        <dbReference type="Proteomes" id="UP000095281"/>
    </source>
</evidence>
<sequence length="169" mass="17751">MAGAPGGYFIGKDGDSHKTWADRLAVNLHLNAGQQVKLFLGQQGKCICDKNMGEKLLNDRKDLHDQLCSLSIDDLLNVSCSDGGASIFFVGSHPVVVAAGGSGDFPTVHSGVGVGAGYQGGFGGLPDLPGSAFIRTRDFIGYHLILPKSNSKRAYASVTACPQRDCPSR</sequence>
<protein>
    <submittedName>
        <fullName evidence="2">LAM_G_DOMAIN domain-containing protein</fullName>
    </submittedName>
</protein>
<organism evidence="1 2">
    <name type="scientific">Meloidogyne hapla</name>
    <name type="common">Root-knot nematode worm</name>
    <dbReference type="NCBI Taxonomy" id="6305"/>
    <lineage>
        <taxon>Eukaryota</taxon>
        <taxon>Metazoa</taxon>
        <taxon>Ecdysozoa</taxon>
        <taxon>Nematoda</taxon>
        <taxon>Chromadorea</taxon>
        <taxon>Rhabditida</taxon>
        <taxon>Tylenchina</taxon>
        <taxon>Tylenchomorpha</taxon>
        <taxon>Tylenchoidea</taxon>
        <taxon>Meloidogynidae</taxon>
        <taxon>Meloidogyninae</taxon>
        <taxon>Meloidogyne</taxon>
    </lineage>
</organism>
<dbReference type="WBParaSite" id="MhA1_Contig309.frz3.gene66">
    <property type="protein sequence ID" value="MhA1_Contig309.frz3.gene66"/>
    <property type="gene ID" value="MhA1_Contig309.frz3.gene66"/>
</dbReference>